<dbReference type="SUPFAM" id="SSF57889">
    <property type="entry name" value="Cysteine-rich domain"/>
    <property type="match status" value="1"/>
</dbReference>
<sequence length="51" mass="5805">PEDLDKPKAHTFKVKTFKKVKLCSICKQVIAREGSICKVCQLSCHRKCEAK</sequence>
<keyword evidence="2" id="KW-0862">Zinc</keyword>
<keyword evidence="1" id="KW-0479">Metal-binding</keyword>
<dbReference type="Proteomes" id="UP001066276">
    <property type="component" value="Chromosome 3_1"/>
</dbReference>
<accession>A0AAV7U643</accession>
<dbReference type="AlphaFoldDB" id="A0AAV7U643"/>
<dbReference type="Gene3D" id="3.30.60.20">
    <property type="match status" value="1"/>
</dbReference>
<reference evidence="4" key="1">
    <citation type="journal article" date="2022" name="bioRxiv">
        <title>Sequencing and chromosome-scale assembly of the giantPleurodeles waltlgenome.</title>
        <authorList>
            <person name="Brown T."/>
            <person name="Elewa A."/>
            <person name="Iarovenko S."/>
            <person name="Subramanian E."/>
            <person name="Araus A.J."/>
            <person name="Petzold A."/>
            <person name="Susuki M."/>
            <person name="Suzuki K.-i.T."/>
            <person name="Hayashi T."/>
            <person name="Toyoda A."/>
            <person name="Oliveira C."/>
            <person name="Osipova E."/>
            <person name="Leigh N.D."/>
            <person name="Simon A."/>
            <person name="Yun M.H."/>
        </authorList>
    </citation>
    <scope>NUCLEOTIDE SEQUENCE</scope>
    <source>
        <strain evidence="4">20211129_DDA</strain>
        <tissue evidence="4">Liver</tissue>
    </source>
</reference>
<keyword evidence="5" id="KW-1185">Reference proteome</keyword>
<evidence type="ECO:0000313" key="5">
    <source>
        <dbReference type="Proteomes" id="UP001066276"/>
    </source>
</evidence>
<evidence type="ECO:0000313" key="4">
    <source>
        <dbReference type="EMBL" id="KAJ1184228.1"/>
    </source>
</evidence>
<dbReference type="InterPro" id="IPR046349">
    <property type="entry name" value="C1-like_sf"/>
</dbReference>
<organism evidence="4 5">
    <name type="scientific">Pleurodeles waltl</name>
    <name type="common">Iberian ribbed newt</name>
    <dbReference type="NCBI Taxonomy" id="8319"/>
    <lineage>
        <taxon>Eukaryota</taxon>
        <taxon>Metazoa</taxon>
        <taxon>Chordata</taxon>
        <taxon>Craniata</taxon>
        <taxon>Vertebrata</taxon>
        <taxon>Euteleostomi</taxon>
        <taxon>Amphibia</taxon>
        <taxon>Batrachia</taxon>
        <taxon>Caudata</taxon>
        <taxon>Salamandroidea</taxon>
        <taxon>Salamandridae</taxon>
        <taxon>Pleurodelinae</taxon>
        <taxon>Pleurodeles</taxon>
    </lineage>
</organism>
<feature type="non-terminal residue" evidence="4">
    <location>
        <position position="51"/>
    </location>
</feature>
<name>A0AAV7U643_PLEWA</name>
<protein>
    <recommendedName>
        <fullName evidence="3">Phorbol-ester/DAG-type domain-containing protein</fullName>
    </recommendedName>
</protein>
<proteinExistence type="predicted"/>
<evidence type="ECO:0000256" key="2">
    <source>
        <dbReference type="ARBA" id="ARBA00022833"/>
    </source>
</evidence>
<dbReference type="Pfam" id="PF00130">
    <property type="entry name" value="C1_1"/>
    <property type="match status" value="1"/>
</dbReference>
<evidence type="ECO:0000259" key="3">
    <source>
        <dbReference type="PROSITE" id="PS50081"/>
    </source>
</evidence>
<gene>
    <name evidence="4" type="ORF">NDU88_001036</name>
</gene>
<dbReference type="GO" id="GO:0046872">
    <property type="term" value="F:metal ion binding"/>
    <property type="evidence" value="ECO:0007669"/>
    <property type="project" value="UniProtKB-KW"/>
</dbReference>
<evidence type="ECO:0000256" key="1">
    <source>
        <dbReference type="ARBA" id="ARBA00022723"/>
    </source>
</evidence>
<dbReference type="EMBL" id="JANPWB010000005">
    <property type="protein sequence ID" value="KAJ1184228.1"/>
    <property type="molecule type" value="Genomic_DNA"/>
</dbReference>
<feature type="non-terminal residue" evidence="4">
    <location>
        <position position="1"/>
    </location>
</feature>
<comment type="caution">
    <text evidence="4">The sequence shown here is derived from an EMBL/GenBank/DDBJ whole genome shotgun (WGS) entry which is preliminary data.</text>
</comment>
<dbReference type="InterPro" id="IPR002219">
    <property type="entry name" value="PKC_DAG/PE"/>
</dbReference>
<feature type="domain" description="Phorbol-ester/DAG-type" evidence="3">
    <location>
        <begin position="9"/>
        <end position="51"/>
    </location>
</feature>
<dbReference type="PROSITE" id="PS50081">
    <property type="entry name" value="ZF_DAG_PE_2"/>
    <property type="match status" value="1"/>
</dbReference>